<evidence type="ECO:0000256" key="5">
    <source>
        <dbReference type="ARBA" id="ARBA00022847"/>
    </source>
</evidence>
<dbReference type="GO" id="GO:0005315">
    <property type="term" value="F:phosphate transmembrane transporter activity"/>
    <property type="evidence" value="ECO:0007669"/>
    <property type="project" value="InterPro"/>
</dbReference>
<dbReference type="InterPro" id="IPR004738">
    <property type="entry name" value="Phos_permease"/>
</dbReference>
<dbReference type="InterPro" id="IPR020846">
    <property type="entry name" value="MFS_dom"/>
</dbReference>
<feature type="chain" id="PRO_5016251602" description="Major facilitator superfamily (MFS) profile domain-containing protein" evidence="11">
    <location>
        <begin position="23"/>
        <end position="451"/>
    </location>
</feature>
<keyword evidence="11" id="KW-0732">Signal</keyword>
<evidence type="ECO:0000256" key="7">
    <source>
        <dbReference type="ARBA" id="ARBA00023136"/>
    </source>
</evidence>
<feature type="transmembrane region" description="Helical" evidence="10">
    <location>
        <begin position="120"/>
        <end position="139"/>
    </location>
</feature>
<evidence type="ECO:0000256" key="4">
    <source>
        <dbReference type="ARBA" id="ARBA00022692"/>
    </source>
</evidence>
<reference evidence="14" key="1">
    <citation type="journal article" date="2017" name="Front. Plant Sci.">
        <title>Climate Clever Clovers: New Paradigm to Reduce the Environmental Footprint of Ruminants by Breeding Low Methanogenic Forages Utilizing Haplotype Variation.</title>
        <authorList>
            <person name="Kaur P."/>
            <person name="Appels R."/>
            <person name="Bayer P.E."/>
            <person name="Keeble-Gagnere G."/>
            <person name="Wang J."/>
            <person name="Hirakawa H."/>
            <person name="Shirasawa K."/>
            <person name="Vercoe P."/>
            <person name="Stefanova K."/>
            <person name="Durmic Z."/>
            <person name="Nichols P."/>
            <person name="Revell C."/>
            <person name="Isobe S.N."/>
            <person name="Edwards D."/>
            <person name="Erskine W."/>
        </authorList>
    </citation>
    <scope>NUCLEOTIDE SEQUENCE [LARGE SCALE GENOMIC DNA]</scope>
    <source>
        <strain evidence="14">cv. Daliak</strain>
    </source>
</reference>
<accession>A0A2Z6LYZ4</accession>
<feature type="transmembrane region" description="Helical" evidence="10">
    <location>
        <begin position="70"/>
        <end position="96"/>
    </location>
</feature>
<feature type="transmembrane region" description="Helical" evidence="10">
    <location>
        <begin position="280"/>
        <end position="299"/>
    </location>
</feature>
<feature type="domain" description="Major facilitator superfamily (MFS) profile" evidence="12">
    <location>
        <begin position="1"/>
        <end position="415"/>
    </location>
</feature>
<keyword evidence="14" id="KW-1185">Reference proteome</keyword>
<dbReference type="PANTHER" id="PTHR24064">
    <property type="entry name" value="SOLUTE CARRIER FAMILY 22 MEMBER"/>
    <property type="match status" value="1"/>
</dbReference>
<dbReference type="SUPFAM" id="SSF103473">
    <property type="entry name" value="MFS general substrate transporter"/>
    <property type="match status" value="1"/>
</dbReference>
<dbReference type="Pfam" id="PF00083">
    <property type="entry name" value="Sugar_tr"/>
    <property type="match status" value="1"/>
</dbReference>
<feature type="compositionally biased region" description="Acidic residues" evidence="9">
    <location>
        <begin position="421"/>
        <end position="431"/>
    </location>
</feature>
<evidence type="ECO:0000256" key="2">
    <source>
        <dbReference type="ARBA" id="ARBA00022448"/>
    </source>
</evidence>
<dbReference type="NCBIfam" id="TIGR00887">
    <property type="entry name" value="2A0109"/>
    <property type="match status" value="1"/>
</dbReference>
<dbReference type="Gene3D" id="1.20.1250.20">
    <property type="entry name" value="MFS general substrate transporter like domains"/>
    <property type="match status" value="2"/>
</dbReference>
<evidence type="ECO:0000259" key="12">
    <source>
        <dbReference type="PROSITE" id="PS50850"/>
    </source>
</evidence>
<feature type="transmembrane region" description="Helical" evidence="10">
    <location>
        <begin position="311"/>
        <end position="330"/>
    </location>
</feature>
<evidence type="ECO:0000256" key="9">
    <source>
        <dbReference type="SAM" id="MobiDB-lite"/>
    </source>
</evidence>
<dbReference type="GO" id="GO:0085042">
    <property type="term" value="C:periarbuscular membrane"/>
    <property type="evidence" value="ECO:0007669"/>
    <property type="project" value="UniProtKB-ARBA"/>
</dbReference>
<keyword evidence="4 10" id="KW-0812">Transmembrane</keyword>
<dbReference type="CDD" id="cd17364">
    <property type="entry name" value="MFS_PhT"/>
    <property type="match status" value="1"/>
</dbReference>
<protein>
    <recommendedName>
        <fullName evidence="12">Major facilitator superfamily (MFS) profile domain-containing protein</fullName>
    </recommendedName>
</protein>
<name>A0A2Z6LYZ4_TRISU</name>
<dbReference type="GO" id="GO:0015293">
    <property type="term" value="F:symporter activity"/>
    <property type="evidence" value="ECO:0007669"/>
    <property type="project" value="UniProtKB-KW"/>
</dbReference>
<dbReference type="OrthoDB" id="433512at2759"/>
<evidence type="ECO:0000256" key="10">
    <source>
        <dbReference type="SAM" id="Phobius"/>
    </source>
</evidence>
<feature type="transmembrane region" description="Helical" evidence="10">
    <location>
        <begin position="256"/>
        <end position="274"/>
    </location>
</feature>
<feature type="signal peptide" evidence="11">
    <location>
        <begin position="1"/>
        <end position="22"/>
    </location>
</feature>
<feature type="transmembrane region" description="Helical" evidence="10">
    <location>
        <begin position="350"/>
        <end position="371"/>
    </location>
</feature>
<evidence type="ECO:0000256" key="6">
    <source>
        <dbReference type="ARBA" id="ARBA00022989"/>
    </source>
</evidence>
<keyword evidence="5" id="KW-0769">Symport</keyword>
<feature type="transmembrane region" description="Helical" evidence="10">
    <location>
        <begin position="392"/>
        <end position="410"/>
    </location>
</feature>
<evidence type="ECO:0000256" key="1">
    <source>
        <dbReference type="ARBA" id="ARBA00004141"/>
    </source>
</evidence>
<dbReference type="GO" id="GO:0009610">
    <property type="term" value="P:response to symbiotic fungus"/>
    <property type="evidence" value="ECO:0007669"/>
    <property type="project" value="UniProtKB-ARBA"/>
</dbReference>
<dbReference type="PROSITE" id="PS50850">
    <property type="entry name" value="MFS"/>
    <property type="match status" value="1"/>
</dbReference>
<dbReference type="InterPro" id="IPR005828">
    <property type="entry name" value="MFS_sugar_transport-like"/>
</dbReference>
<organism evidence="13 14">
    <name type="scientific">Trifolium subterraneum</name>
    <name type="common">Subterranean clover</name>
    <dbReference type="NCBI Taxonomy" id="3900"/>
    <lineage>
        <taxon>Eukaryota</taxon>
        <taxon>Viridiplantae</taxon>
        <taxon>Streptophyta</taxon>
        <taxon>Embryophyta</taxon>
        <taxon>Tracheophyta</taxon>
        <taxon>Spermatophyta</taxon>
        <taxon>Magnoliopsida</taxon>
        <taxon>eudicotyledons</taxon>
        <taxon>Gunneridae</taxon>
        <taxon>Pentapetalae</taxon>
        <taxon>rosids</taxon>
        <taxon>fabids</taxon>
        <taxon>Fabales</taxon>
        <taxon>Fabaceae</taxon>
        <taxon>Papilionoideae</taxon>
        <taxon>50 kb inversion clade</taxon>
        <taxon>NPAAA clade</taxon>
        <taxon>Hologalegina</taxon>
        <taxon>IRL clade</taxon>
        <taxon>Trifolieae</taxon>
        <taxon>Trifolium</taxon>
    </lineage>
</organism>
<dbReference type="GO" id="GO:0006817">
    <property type="term" value="P:phosphate ion transport"/>
    <property type="evidence" value="ECO:0007669"/>
    <property type="project" value="UniProtKB-KW"/>
</dbReference>
<evidence type="ECO:0000256" key="8">
    <source>
        <dbReference type="ARBA" id="ARBA00044504"/>
    </source>
</evidence>
<dbReference type="GO" id="GO:0036377">
    <property type="term" value="P:arbuscular mycorrhizal association"/>
    <property type="evidence" value="ECO:0007669"/>
    <property type="project" value="UniProtKB-ARBA"/>
</dbReference>
<dbReference type="Proteomes" id="UP000242715">
    <property type="component" value="Unassembled WGS sequence"/>
</dbReference>
<sequence length="451" mass="49549">MGRKKVYGLTLILMVVCSVASGLSFGSSPKSVMATLCFFRFWLGFGIGGDYPLSATIMSEYANKKTRGAFIAAVFAMQGFGILGGGIVALTVASIFDHKYNVPTYEENAAASLVLPQFDYVWRLILMFGALPAALTYYWRMKMPETARYTALVAKNAKQATADMSKVLQVELEVEEEKVEKITGSERNQYGLFSKEFAKRHGLHLLGTTSTWFLLDIAFYSQNLFQKDIFTAIGWIPPAKEMNAIHEVYKIARAQTLIALCSTVPGYWFTVAFIDYMGRFAIQMMGFFFMTVFMFALAIPYDHWKHKDNKFGFVAMYSLTFFFANFGPNATTFVVPAEIFPARLRSTCHGISAAAGKAGAIVGAFGFLYAAQSKDPTETDKGYPTGIGIKNSLIMLGVINFAGMLFTLLVPESKGKSLEELTGENEGEGDIEATPQEGSRFGNAATASNVA</sequence>
<keyword evidence="2" id="KW-0813">Transport</keyword>
<dbReference type="FunFam" id="1.20.1250.20:FF:000175">
    <property type="entry name" value="Inorganic phosphate transporter 1-6"/>
    <property type="match status" value="1"/>
</dbReference>
<keyword evidence="7 10" id="KW-0472">Membrane</keyword>
<proteinExistence type="inferred from homology"/>
<comment type="similarity">
    <text evidence="8">Belongs to the major facilitator superfamily. Phosphate:H(+) symporter (TC 2.A.1.9) family.</text>
</comment>
<evidence type="ECO:0000313" key="14">
    <source>
        <dbReference type="Proteomes" id="UP000242715"/>
    </source>
</evidence>
<dbReference type="InterPro" id="IPR036259">
    <property type="entry name" value="MFS_trans_sf"/>
</dbReference>
<evidence type="ECO:0000256" key="3">
    <source>
        <dbReference type="ARBA" id="ARBA00022592"/>
    </source>
</evidence>
<comment type="subcellular location">
    <subcellularLocation>
        <location evidence="1">Membrane</location>
        <topology evidence="1">Multi-pass membrane protein</topology>
    </subcellularLocation>
</comment>
<dbReference type="EMBL" id="DF973307">
    <property type="protein sequence ID" value="GAU25254.1"/>
    <property type="molecule type" value="Genomic_DNA"/>
</dbReference>
<evidence type="ECO:0000313" key="13">
    <source>
        <dbReference type="EMBL" id="GAU25254.1"/>
    </source>
</evidence>
<keyword evidence="3" id="KW-0592">Phosphate transport</keyword>
<evidence type="ECO:0000256" key="11">
    <source>
        <dbReference type="SAM" id="SignalP"/>
    </source>
</evidence>
<dbReference type="GO" id="GO:0043562">
    <property type="term" value="P:cellular response to nitrogen levels"/>
    <property type="evidence" value="ECO:0007669"/>
    <property type="project" value="UniProtKB-ARBA"/>
</dbReference>
<keyword evidence="6 10" id="KW-1133">Transmembrane helix</keyword>
<gene>
    <name evidence="13" type="ORF">TSUD_17670</name>
</gene>
<feature type="region of interest" description="Disordered" evidence="9">
    <location>
        <begin position="419"/>
        <end position="451"/>
    </location>
</feature>
<dbReference type="AlphaFoldDB" id="A0A2Z6LYZ4"/>
<dbReference type="GO" id="GO:0016020">
    <property type="term" value="C:membrane"/>
    <property type="evidence" value="ECO:0007669"/>
    <property type="project" value="UniProtKB-SubCell"/>
</dbReference>